<proteinExistence type="predicted"/>
<protein>
    <submittedName>
        <fullName evidence="1">Uncharacterized protein</fullName>
    </submittedName>
</protein>
<name>A0A498JYC4_MALDO</name>
<keyword evidence="2" id="KW-1185">Reference proteome</keyword>
<dbReference type="Proteomes" id="UP000290289">
    <property type="component" value="Chromosome 5"/>
</dbReference>
<gene>
    <name evidence="1" type="ORF">DVH24_037889</name>
</gene>
<dbReference type="AlphaFoldDB" id="A0A498JYC4"/>
<evidence type="ECO:0000313" key="1">
    <source>
        <dbReference type="EMBL" id="RXI00341.1"/>
    </source>
</evidence>
<dbReference type="EMBL" id="RDQH01000331">
    <property type="protein sequence ID" value="RXI00341.1"/>
    <property type="molecule type" value="Genomic_DNA"/>
</dbReference>
<reference evidence="1 2" key="1">
    <citation type="submission" date="2018-10" db="EMBL/GenBank/DDBJ databases">
        <title>A high-quality apple genome assembly.</title>
        <authorList>
            <person name="Hu J."/>
        </authorList>
    </citation>
    <scope>NUCLEOTIDE SEQUENCE [LARGE SCALE GENOMIC DNA]</scope>
    <source>
        <strain evidence="2">cv. HFTH1</strain>
        <tissue evidence="1">Young leaf</tissue>
    </source>
</reference>
<evidence type="ECO:0000313" key="2">
    <source>
        <dbReference type="Proteomes" id="UP000290289"/>
    </source>
</evidence>
<sequence length="86" mass="9324">MPSCLSLGKVDSAVKEVSKPTPFANATLCCFPRRSELLEFDFSIAVDGLVEDEVKINAGIDEVSDEQIVVVGEHKVIQAAKWVGFV</sequence>
<organism evidence="1 2">
    <name type="scientific">Malus domestica</name>
    <name type="common">Apple</name>
    <name type="synonym">Pyrus malus</name>
    <dbReference type="NCBI Taxonomy" id="3750"/>
    <lineage>
        <taxon>Eukaryota</taxon>
        <taxon>Viridiplantae</taxon>
        <taxon>Streptophyta</taxon>
        <taxon>Embryophyta</taxon>
        <taxon>Tracheophyta</taxon>
        <taxon>Spermatophyta</taxon>
        <taxon>Magnoliopsida</taxon>
        <taxon>eudicotyledons</taxon>
        <taxon>Gunneridae</taxon>
        <taxon>Pentapetalae</taxon>
        <taxon>rosids</taxon>
        <taxon>fabids</taxon>
        <taxon>Rosales</taxon>
        <taxon>Rosaceae</taxon>
        <taxon>Amygdaloideae</taxon>
        <taxon>Maleae</taxon>
        <taxon>Malus</taxon>
    </lineage>
</organism>
<comment type="caution">
    <text evidence="1">The sequence shown here is derived from an EMBL/GenBank/DDBJ whole genome shotgun (WGS) entry which is preliminary data.</text>
</comment>
<accession>A0A498JYC4</accession>